<feature type="transmembrane region" description="Helical" evidence="6">
    <location>
        <begin position="279"/>
        <end position="299"/>
    </location>
</feature>
<feature type="transmembrane region" description="Helical" evidence="6">
    <location>
        <begin position="162"/>
        <end position="182"/>
    </location>
</feature>
<dbReference type="PANTHER" id="PTHR12608:SF6">
    <property type="entry name" value="PROTEIN PAM71, CHLOROPLASTIC"/>
    <property type="match status" value="1"/>
</dbReference>
<protein>
    <recommendedName>
        <fullName evidence="6">GDT1 family protein</fullName>
    </recommendedName>
</protein>
<dbReference type="Pfam" id="PF01169">
    <property type="entry name" value="GDT1"/>
    <property type="match status" value="2"/>
</dbReference>
<dbReference type="GO" id="GO:0015085">
    <property type="term" value="F:calcium ion transmembrane transporter activity"/>
    <property type="evidence" value="ECO:0007669"/>
    <property type="project" value="TreeGrafter"/>
</dbReference>
<dbReference type="AlphaFoldDB" id="A0AAV1I4X9"/>
<feature type="transmembrane region" description="Helical" evidence="6">
    <location>
        <begin position="311"/>
        <end position="332"/>
    </location>
</feature>
<evidence type="ECO:0000313" key="8">
    <source>
        <dbReference type="Proteomes" id="UP001314263"/>
    </source>
</evidence>
<dbReference type="GO" id="GO:0009535">
    <property type="term" value="C:chloroplast thylakoid membrane"/>
    <property type="evidence" value="ECO:0007669"/>
    <property type="project" value="TreeGrafter"/>
</dbReference>
<evidence type="ECO:0000256" key="5">
    <source>
        <dbReference type="ARBA" id="ARBA00023136"/>
    </source>
</evidence>
<gene>
    <name evidence="7" type="ORF">CVIRNUC_005376</name>
</gene>
<evidence type="ECO:0000256" key="6">
    <source>
        <dbReference type="RuleBase" id="RU365102"/>
    </source>
</evidence>
<evidence type="ECO:0000256" key="4">
    <source>
        <dbReference type="ARBA" id="ARBA00022989"/>
    </source>
</evidence>
<sequence>MHHCPLSQGFAVSVHRPSCWSYRVETATTKCQRHSHAQAPVTSRRTSRILQLPGREGLVLPGNGSLRHRLCSQQVETEAPSHHKLLVGSLLLAVAATATLPAHAISSEAVASMAASKLPVLGGDPSFREGVVSGFLLILFSELGDKTFFIALLLALKQSQGLVFVGTFGALGVMTVISVALGQVLHQIDELLPANSLPWDDIFAAVLLVFFGIKTLLDAKDADESAAEEREEAEKEVVRLGDGKALGFVLSTFTLVFLAEWGDKSFLATIALAAASSPAGVVLGAVGGHGVATGIAVVGGSYLSRFLSERVVAYVGGSLFLVFAASTILDIVGKVTS</sequence>
<dbReference type="InterPro" id="IPR001727">
    <property type="entry name" value="GDT1-like"/>
</dbReference>
<dbReference type="PROSITE" id="PS01214">
    <property type="entry name" value="UPF0016"/>
    <property type="match status" value="1"/>
</dbReference>
<name>A0AAV1I4X9_9CHLO</name>
<dbReference type="GO" id="GO:0005384">
    <property type="term" value="F:manganese ion transmembrane transporter activity"/>
    <property type="evidence" value="ECO:0007669"/>
    <property type="project" value="TreeGrafter"/>
</dbReference>
<dbReference type="EMBL" id="CAUYUE010000006">
    <property type="protein sequence ID" value="CAK0781448.1"/>
    <property type="molecule type" value="Genomic_DNA"/>
</dbReference>
<accession>A0AAV1I4X9</accession>
<evidence type="ECO:0000313" key="7">
    <source>
        <dbReference type="EMBL" id="CAK0781448.1"/>
    </source>
</evidence>
<feature type="transmembrane region" description="Helical" evidence="6">
    <location>
        <begin position="202"/>
        <end position="219"/>
    </location>
</feature>
<dbReference type="PANTHER" id="PTHR12608">
    <property type="entry name" value="TRANSMEMBRANE PROTEIN HTP-1 RELATED"/>
    <property type="match status" value="1"/>
</dbReference>
<dbReference type="GO" id="GO:0032472">
    <property type="term" value="P:Golgi calcium ion transport"/>
    <property type="evidence" value="ECO:0007669"/>
    <property type="project" value="TreeGrafter"/>
</dbReference>
<evidence type="ECO:0000256" key="3">
    <source>
        <dbReference type="ARBA" id="ARBA00022692"/>
    </source>
</evidence>
<reference evidence="7 8" key="1">
    <citation type="submission" date="2023-10" db="EMBL/GenBank/DDBJ databases">
        <authorList>
            <person name="Maclean D."/>
            <person name="Macfadyen A."/>
        </authorList>
    </citation>
    <scope>NUCLEOTIDE SEQUENCE [LARGE SCALE GENOMIC DNA]</scope>
</reference>
<keyword evidence="4 6" id="KW-1133">Transmembrane helix</keyword>
<keyword evidence="8" id="KW-1185">Reference proteome</keyword>
<comment type="subcellular location">
    <subcellularLocation>
        <location evidence="1 6">Membrane</location>
        <topology evidence="1 6">Multi-pass membrane protein</topology>
    </subcellularLocation>
</comment>
<feature type="transmembrane region" description="Helical" evidence="6">
    <location>
        <begin position="131"/>
        <end position="155"/>
    </location>
</feature>
<dbReference type="GO" id="GO:0005794">
    <property type="term" value="C:Golgi apparatus"/>
    <property type="evidence" value="ECO:0007669"/>
    <property type="project" value="TreeGrafter"/>
</dbReference>
<comment type="caution">
    <text evidence="7">The sequence shown here is derived from an EMBL/GenBank/DDBJ whole genome shotgun (WGS) entry which is preliminary data.</text>
</comment>
<dbReference type="GO" id="GO:0032468">
    <property type="term" value="P:Golgi calcium ion homeostasis"/>
    <property type="evidence" value="ECO:0007669"/>
    <property type="project" value="TreeGrafter"/>
</dbReference>
<keyword evidence="5 6" id="KW-0472">Membrane</keyword>
<keyword evidence="3 6" id="KW-0812">Transmembrane</keyword>
<comment type="similarity">
    <text evidence="2 6">Belongs to the GDT1 family.</text>
</comment>
<organism evidence="7 8">
    <name type="scientific">Coccomyxa viridis</name>
    <dbReference type="NCBI Taxonomy" id="1274662"/>
    <lineage>
        <taxon>Eukaryota</taxon>
        <taxon>Viridiplantae</taxon>
        <taxon>Chlorophyta</taxon>
        <taxon>core chlorophytes</taxon>
        <taxon>Trebouxiophyceae</taxon>
        <taxon>Trebouxiophyceae incertae sedis</taxon>
        <taxon>Coccomyxaceae</taxon>
        <taxon>Coccomyxa</taxon>
    </lineage>
</organism>
<proteinExistence type="inferred from homology"/>
<feature type="transmembrane region" description="Helical" evidence="6">
    <location>
        <begin position="240"/>
        <end position="259"/>
    </location>
</feature>
<dbReference type="InterPro" id="IPR049555">
    <property type="entry name" value="GDT1-like_CS"/>
</dbReference>
<dbReference type="Proteomes" id="UP001314263">
    <property type="component" value="Unassembled WGS sequence"/>
</dbReference>
<evidence type="ECO:0000256" key="1">
    <source>
        <dbReference type="ARBA" id="ARBA00004141"/>
    </source>
</evidence>
<feature type="transmembrane region" description="Helical" evidence="6">
    <location>
        <begin position="90"/>
        <end position="111"/>
    </location>
</feature>
<evidence type="ECO:0000256" key="2">
    <source>
        <dbReference type="ARBA" id="ARBA00009190"/>
    </source>
</evidence>